<reference evidence="14" key="5">
    <citation type="submission" date="2019-04" db="EMBL/GenBank/DDBJ databases">
        <title>Evolution of Biomass-Degrading Anaerobic Consortia Revealed by Metagenomics.</title>
        <authorList>
            <person name="Peng X."/>
        </authorList>
    </citation>
    <scope>NUCLEOTIDE SEQUENCE</scope>
    <source>
        <strain evidence="14">SIG195</strain>
    </source>
</reference>
<evidence type="ECO:0000256" key="3">
    <source>
        <dbReference type="ARBA" id="ARBA00022723"/>
    </source>
</evidence>
<dbReference type="EC" id="2.5.1.3" evidence="9"/>
<dbReference type="FunFam" id="3.20.20.70:FF:000096">
    <property type="entry name" value="Thiamine-phosphate synthase"/>
    <property type="match status" value="1"/>
</dbReference>
<dbReference type="Proteomes" id="UP000182712">
    <property type="component" value="Unassembled WGS sequence"/>
</dbReference>
<comment type="catalytic activity">
    <reaction evidence="6 9 10">
        <text>4-methyl-5-(2-phosphooxyethyl)-thiazole + 4-amino-2-methyl-5-(diphosphooxymethyl)pyrimidine + H(+) = thiamine phosphate + diphosphate</text>
        <dbReference type="Rhea" id="RHEA:22328"/>
        <dbReference type="ChEBI" id="CHEBI:15378"/>
        <dbReference type="ChEBI" id="CHEBI:33019"/>
        <dbReference type="ChEBI" id="CHEBI:37575"/>
        <dbReference type="ChEBI" id="CHEBI:57841"/>
        <dbReference type="ChEBI" id="CHEBI:58296"/>
        <dbReference type="EC" id="2.5.1.3"/>
    </reaction>
</comment>
<evidence type="ECO:0000256" key="7">
    <source>
        <dbReference type="ARBA" id="ARBA00047851"/>
    </source>
</evidence>
<evidence type="ECO:0000256" key="11">
    <source>
        <dbReference type="RuleBase" id="RU004253"/>
    </source>
</evidence>
<evidence type="ECO:0000256" key="2">
    <source>
        <dbReference type="ARBA" id="ARBA00022679"/>
    </source>
</evidence>
<dbReference type="PANTHER" id="PTHR20857:SF15">
    <property type="entry name" value="THIAMINE-PHOSPHATE SYNTHASE"/>
    <property type="match status" value="1"/>
</dbReference>
<dbReference type="EMBL" id="LS483409">
    <property type="protein sequence ID" value="SQG79515.1"/>
    <property type="molecule type" value="Genomic_DNA"/>
</dbReference>
<comment type="catalytic activity">
    <reaction evidence="7 9 10">
        <text>2-(2-carboxy-4-methylthiazol-5-yl)ethyl phosphate + 4-amino-2-methyl-5-(diphosphooxymethyl)pyrimidine + 2 H(+) = thiamine phosphate + CO2 + diphosphate</text>
        <dbReference type="Rhea" id="RHEA:47848"/>
        <dbReference type="ChEBI" id="CHEBI:15378"/>
        <dbReference type="ChEBI" id="CHEBI:16526"/>
        <dbReference type="ChEBI" id="CHEBI:33019"/>
        <dbReference type="ChEBI" id="CHEBI:37575"/>
        <dbReference type="ChEBI" id="CHEBI:57841"/>
        <dbReference type="ChEBI" id="CHEBI:62890"/>
        <dbReference type="EC" id="2.5.1.3"/>
    </reaction>
</comment>
<sequence length="210" mass="22753">MDKEILQVYFICGTANCPEGKFLEILEAAFKSGVTCFQFREKGANALKGDEKVVLARKVKELCRKYQIPLIINDDVDLALELDADGIHLGQDDLPITKARQLFPNKIIGLSVGSTIEYQRSAVELVDYIGVGPIFPTSSKNDAGEVIGLKGLNDVRDYDKEIPIVAIGGITFGDVAAIKQSGADGVAVISAIAQSKQVEVDTQRLSSFFD</sequence>
<feature type="binding site" evidence="9">
    <location>
        <begin position="189"/>
        <end position="190"/>
    </location>
    <ligand>
        <name>2-[(2R,5Z)-2-carboxy-4-methylthiazol-5(2H)-ylidene]ethyl phosphate</name>
        <dbReference type="ChEBI" id="CHEBI:62899"/>
    </ligand>
</feature>
<evidence type="ECO:0000256" key="4">
    <source>
        <dbReference type="ARBA" id="ARBA00022842"/>
    </source>
</evidence>
<dbReference type="GO" id="GO:0005737">
    <property type="term" value="C:cytoplasm"/>
    <property type="evidence" value="ECO:0007669"/>
    <property type="project" value="TreeGrafter"/>
</dbReference>
<protein>
    <recommendedName>
        <fullName evidence="9">Thiamine-phosphate synthase</fullName>
        <shortName evidence="9">TP synthase</shortName>
        <shortName evidence="9">TPS</shortName>
        <ecNumber evidence="9">2.5.1.3</ecNumber>
    </recommendedName>
    <alternativeName>
        <fullName evidence="9">Thiamine-phosphate pyrophosphorylase</fullName>
        <shortName evidence="9">TMP pyrophosphorylase</shortName>
        <shortName evidence="9">TMP-PPase</shortName>
    </alternativeName>
</protein>
<dbReference type="Proteomes" id="UP000182764">
    <property type="component" value="Unassembled WGS sequence"/>
</dbReference>
<dbReference type="EMBL" id="FOBM01000001">
    <property type="protein sequence ID" value="SEL91595.1"/>
    <property type="molecule type" value="Genomic_DNA"/>
</dbReference>
<dbReference type="GO" id="GO:0000287">
    <property type="term" value="F:magnesium ion binding"/>
    <property type="evidence" value="ECO:0007669"/>
    <property type="project" value="UniProtKB-UniRule"/>
</dbReference>
<reference evidence="13 18" key="1">
    <citation type="submission" date="2014-02" db="EMBL/GenBank/DDBJ databases">
        <authorList>
            <person name="Manrique M."/>
        </authorList>
    </citation>
    <scope>NUCLEOTIDE SEQUENCE [LARGE SCALE GENOMIC DNA]</scope>
    <source>
        <strain evidence="13 18">LMG17956</strain>
    </source>
</reference>
<evidence type="ECO:0000259" key="12">
    <source>
        <dbReference type="Pfam" id="PF02581"/>
    </source>
</evidence>
<dbReference type="EMBL" id="SVAF01000003">
    <property type="protein sequence ID" value="MBE6164035.1"/>
    <property type="molecule type" value="Genomic_DNA"/>
</dbReference>
<proteinExistence type="inferred from homology"/>
<dbReference type="Gene3D" id="3.20.20.70">
    <property type="entry name" value="Aldolase class I"/>
    <property type="match status" value="1"/>
</dbReference>
<reference evidence="19 20" key="3">
    <citation type="submission" date="2016-10" db="EMBL/GenBank/DDBJ databases">
        <authorList>
            <person name="de Groot N.N."/>
        </authorList>
    </citation>
    <scope>NUCLEOTIDE SEQUENCE [LARGE SCALE GENOMIC DNA]</scope>
    <source>
        <strain evidence="15 20">VTM1R29</strain>
        <strain evidence="16 19">VTM2R47</strain>
    </source>
</reference>
<evidence type="ECO:0000313" key="17">
    <source>
        <dbReference type="EMBL" id="SQG79515.1"/>
    </source>
</evidence>
<feature type="binding site" evidence="9">
    <location>
        <position position="169"/>
    </location>
    <ligand>
        <name>2-[(2R,5Z)-2-carboxy-4-methylthiazol-5(2H)-ylidene]ethyl phosphate</name>
        <dbReference type="ChEBI" id="CHEBI:62899"/>
    </ligand>
</feature>
<feature type="binding site" evidence="9">
    <location>
        <begin position="137"/>
        <end position="139"/>
    </location>
    <ligand>
        <name>2-[(2R,5Z)-2-carboxy-4-methylthiazol-5(2H)-ylidene]ethyl phosphate</name>
        <dbReference type="ChEBI" id="CHEBI:62899"/>
    </ligand>
</feature>
<dbReference type="InterPro" id="IPR036206">
    <property type="entry name" value="ThiamineP_synth_sf"/>
</dbReference>
<evidence type="ECO:0000256" key="9">
    <source>
        <dbReference type="HAMAP-Rule" id="MF_00097"/>
    </source>
</evidence>
<dbReference type="EMBL" id="FOGM01000013">
    <property type="protein sequence ID" value="SER99417.1"/>
    <property type="molecule type" value="Genomic_DNA"/>
</dbReference>
<dbReference type="HAMAP" id="MF_00097">
    <property type="entry name" value="TMP_synthase"/>
    <property type="match status" value="1"/>
</dbReference>
<keyword evidence="5 9" id="KW-0784">Thiamine biosynthesis</keyword>
<dbReference type="Proteomes" id="UP000249013">
    <property type="component" value="Chromosome 1"/>
</dbReference>
<dbReference type="InterPro" id="IPR022998">
    <property type="entry name" value="ThiamineP_synth_TenI"/>
</dbReference>
<dbReference type="NCBIfam" id="TIGR00693">
    <property type="entry name" value="thiE"/>
    <property type="match status" value="1"/>
</dbReference>
<feature type="binding site" evidence="9">
    <location>
        <position position="111"/>
    </location>
    <ligand>
        <name>4-amino-2-methyl-5-(diphosphooxymethyl)pyrimidine</name>
        <dbReference type="ChEBI" id="CHEBI:57841"/>
    </ligand>
</feature>
<comment type="function">
    <text evidence="9">Condenses 4-methyl-5-(beta-hydroxyethyl)thiazole monophosphate (THZ-P) and 2-methyl-4-amino-5-hydroxymethyl pyrimidine pyrophosphate (HMP-PP) to form thiamine monophosphate (TMP).</text>
</comment>
<feature type="binding site" evidence="9">
    <location>
        <position position="93"/>
    </location>
    <ligand>
        <name>Mg(2+)</name>
        <dbReference type="ChEBI" id="CHEBI:18420"/>
    </ligand>
</feature>
<feature type="domain" description="Thiamine phosphate synthase/TenI" evidence="12">
    <location>
        <begin position="8"/>
        <end position="192"/>
    </location>
</feature>
<evidence type="ECO:0000313" key="19">
    <source>
        <dbReference type="Proteomes" id="UP000182712"/>
    </source>
</evidence>
<dbReference type="AlphaFoldDB" id="A0A060RLH5"/>
<comment type="cofactor">
    <cofactor evidence="9">
        <name>Mg(2+)</name>
        <dbReference type="ChEBI" id="CHEBI:18420"/>
    </cofactor>
    <text evidence="9">Binds 1 Mg(2+) ion per subunit.</text>
</comment>
<dbReference type="CDD" id="cd00564">
    <property type="entry name" value="TMP_TenI"/>
    <property type="match status" value="1"/>
</dbReference>
<keyword evidence="4 9" id="KW-0460">Magnesium</keyword>
<evidence type="ECO:0000313" key="14">
    <source>
        <dbReference type="EMBL" id="MBE6164035.1"/>
    </source>
</evidence>
<dbReference type="GO" id="GO:0009228">
    <property type="term" value="P:thiamine biosynthetic process"/>
    <property type="evidence" value="ECO:0007669"/>
    <property type="project" value="UniProtKB-KW"/>
</dbReference>
<evidence type="ECO:0000256" key="1">
    <source>
        <dbReference type="ARBA" id="ARBA00005165"/>
    </source>
</evidence>
<comment type="pathway">
    <text evidence="1 9 11">Cofactor biosynthesis; thiamine diphosphate biosynthesis; thiamine phosphate from 4-amino-2-methyl-5-diphosphomethylpyrimidine and 4-methyl-5-(2-phosphoethyl)-thiazole: step 1/1.</text>
</comment>
<comment type="catalytic activity">
    <reaction evidence="8 9 10">
        <text>2-[(2R,5Z)-2-carboxy-4-methylthiazol-5(2H)-ylidene]ethyl phosphate + 4-amino-2-methyl-5-(diphosphooxymethyl)pyrimidine + 2 H(+) = thiamine phosphate + CO2 + diphosphate</text>
        <dbReference type="Rhea" id="RHEA:47844"/>
        <dbReference type="ChEBI" id="CHEBI:15378"/>
        <dbReference type="ChEBI" id="CHEBI:16526"/>
        <dbReference type="ChEBI" id="CHEBI:33019"/>
        <dbReference type="ChEBI" id="CHEBI:37575"/>
        <dbReference type="ChEBI" id="CHEBI:57841"/>
        <dbReference type="ChEBI" id="CHEBI:62899"/>
        <dbReference type="EC" id="2.5.1.3"/>
    </reaction>
</comment>
<dbReference type="SUPFAM" id="SSF51391">
    <property type="entry name" value="Thiamin phosphate synthase"/>
    <property type="match status" value="1"/>
</dbReference>
<feature type="binding site" evidence="9">
    <location>
        <position position="74"/>
    </location>
    <ligand>
        <name>Mg(2+)</name>
        <dbReference type="ChEBI" id="CHEBI:18420"/>
    </ligand>
</feature>
<feature type="binding site" evidence="9">
    <location>
        <position position="73"/>
    </location>
    <ligand>
        <name>4-amino-2-methyl-5-(diphosphooxymethyl)pyrimidine</name>
        <dbReference type="ChEBI" id="CHEBI:57841"/>
    </ligand>
</feature>
<evidence type="ECO:0000313" key="16">
    <source>
        <dbReference type="EMBL" id="SER99417.1"/>
    </source>
</evidence>
<evidence type="ECO:0000313" key="21">
    <source>
        <dbReference type="Proteomes" id="UP000249013"/>
    </source>
</evidence>
<accession>A0A060RLH5</accession>
<dbReference type="GO" id="GO:0004789">
    <property type="term" value="F:thiamine-phosphate diphosphorylase activity"/>
    <property type="evidence" value="ECO:0007669"/>
    <property type="project" value="UniProtKB-UniRule"/>
</dbReference>
<keyword evidence="2 9" id="KW-0808">Transferase</keyword>
<reference evidence="13 18" key="2">
    <citation type="submission" date="2014-05" db="EMBL/GenBank/DDBJ databases">
        <title>Genome sequence of Streptococcus gallolyticus.</title>
        <authorList>
            <person name="Del Campo R."/>
        </authorList>
    </citation>
    <scope>NUCLEOTIDE SEQUENCE [LARGE SCALE GENOMIC DNA]</scope>
    <source>
        <strain evidence="13 18">LMG17956</strain>
    </source>
</reference>
<dbReference type="GO" id="GO:0009229">
    <property type="term" value="P:thiamine diphosphate biosynthetic process"/>
    <property type="evidence" value="ECO:0007669"/>
    <property type="project" value="UniProtKB-UniRule"/>
</dbReference>
<evidence type="ECO:0000313" key="15">
    <source>
        <dbReference type="EMBL" id="SEL91595.1"/>
    </source>
</evidence>
<evidence type="ECO:0000313" key="20">
    <source>
        <dbReference type="Proteomes" id="UP000182764"/>
    </source>
</evidence>
<gene>
    <name evidence="9 17" type="primary">thiE</name>
    <name evidence="13" type="ORF">BN963_SGAL_02045</name>
    <name evidence="14" type="ORF">E7156_01700</name>
    <name evidence="17" type="ORF">NCTC13773_01324</name>
    <name evidence="15" type="ORF">SAMN04487839_101214</name>
    <name evidence="16" type="ORF">SAMN04487840_11365</name>
</gene>
<dbReference type="PANTHER" id="PTHR20857">
    <property type="entry name" value="THIAMINE-PHOSPHATE PYROPHOSPHORYLASE"/>
    <property type="match status" value="1"/>
</dbReference>
<evidence type="ECO:0000256" key="10">
    <source>
        <dbReference type="RuleBase" id="RU003826"/>
    </source>
</evidence>
<dbReference type="EMBL" id="CCBC010000205">
    <property type="protein sequence ID" value="CDO18838.1"/>
    <property type="molecule type" value="Genomic_DNA"/>
</dbReference>
<organism evidence="13 18">
    <name type="scientific">Streptococcus gallolyticus</name>
    <dbReference type="NCBI Taxonomy" id="315405"/>
    <lineage>
        <taxon>Bacteria</taxon>
        <taxon>Bacillati</taxon>
        <taxon>Bacillota</taxon>
        <taxon>Bacilli</taxon>
        <taxon>Lactobacillales</taxon>
        <taxon>Streptococcaceae</taxon>
        <taxon>Streptococcus</taxon>
    </lineage>
</organism>
<name>A0A060RLH5_9STRE</name>
<dbReference type="UniPathway" id="UPA00060">
    <property type="reaction ID" value="UER00141"/>
</dbReference>
<evidence type="ECO:0000256" key="5">
    <source>
        <dbReference type="ARBA" id="ARBA00022977"/>
    </source>
</evidence>
<dbReference type="Proteomes" id="UP000027584">
    <property type="component" value="Unassembled WGS sequence"/>
</dbReference>
<evidence type="ECO:0000313" key="13">
    <source>
        <dbReference type="EMBL" id="CDO18838.1"/>
    </source>
</evidence>
<dbReference type="InterPro" id="IPR034291">
    <property type="entry name" value="TMP_synthase"/>
</dbReference>
<evidence type="ECO:0000256" key="6">
    <source>
        <dbReference type="ARBA" id="ARBA00047334"/>
    </source>
</evidence>
<evidence type="ECO:0000313" key="18">
    <source>
        <dbReference type="Proteomes" id="UP000027584"/>
    </source>
</evidence>
<feature type="binding site" evidence="9">
    <location>
        <position position="140"/>
    </location>
    <ligand>
        <name>4-amino-2-methyl-5-(diphosphooxymethyl)pyrimidine</name>
        <dbReference type="ChEBI" id="CHEBI:57841"/>
    </ligand>
</feature>
<evidence type="ECO:0000256" key="8">
    <source>
        <dbReference type="ARBA" id="ARBA00047883"/>
    </source>
</evidence>
<reference evidence="17 21" key="4">
    <citation type="submission" date="2018-06" db="EMBL/GenBank/DDBJ databases">
        <authorList>
            <consortium name="Pathogen Informatics"/>
            <person name="Doyle S."/>
        </authorList>
    </citation>
    <scope>NUCLEOTIDE SEQUENCE [LARGE SCALE GENOMIC DNA]</scope>
    <source>
        <strain evidence="17 21">NCTC13773</strain>
    </source>
</reference>
<dbReference type="InterPro" id="IPR013785">
    <property type="entry name" value="Aldolase_TIM"/>
</dbReference>
<comment type="similarity">
    <text evidence="9 10">Belongs to the thiamine-phosphate synthase family.</text>
</comment>
<keyword evidence="3 9" id="KW-0479">Metal-binding</keyword>
<dbReference type="Pfam" id="PF02581">
    <property type="entry name" value="TMP-TENI"/>
    <property type="match status" value="1"/>
</dbReference>
<dbReference type="RefSeq" id="WP_039695258.1">
    <property type="nucleotide sequence ID" value="NZ_FNUH01000002.1"/>
</dbReference>
<dbReference type="Proteomes" id="UP000700800">
    <property type="component" value="Unassembled WGS sequence"/>
</dbReference>
<feature type="binding site" evidence="9">
    <location>
        <begin position="38"/>
        <end position="42"/>
    </location>
    <ligand>
        <name>4-amino-2-methyl-5-(diphosphooxymethyl)pyrimidine</name>
        <dbReference type="ChEBI" id="CHEBI:57841"/>
    </ligand>
</feature>